<feature type="coiled-coil region" evidence="1">
    <location>
        <begin position="234"/>
        <end position="271"/>
    </location>
</feature>
<feature type="compositionally biased region" description="Basic and acidic residues" evidence="2">
    <location>
        <begin position="170"/>
        <end position="196"/>
    </location>
</feature>
<keyword evidence="1" id="KW-0175">Coiled coil</keyword>
<dbReference type="Proteomes" id="UP000557509">
    <property type="component" value="Unassembled WGS sequence"/>
</dbReference>
<gene>
    <name evidence="3" type="ORF">TGRH88_050230</name>
</gene>
<dbReference type="EMBL" id="JAAUHK010000196">
    <property type="protein sequence ID" value="KAF4639251.1"/>
    <property type="molecule type" value="Genomic_DNA"/>
</dbReference>
<proteinExistence type="predicted"/>
<reference evidence="3 4" key="1">
    <citation type="submission" date="2020-03" db="EMBL/GenBank/DDBJ databases">
        <title>Genome sequence of Toxoplasma gondii RH-88 strain.</title>
        <authorList>
            <person name="Lorenzi H.A."/>
            <person name="Venepally P."/>
            <person name="Rozenberg A."/>
            <person name="Sibley D."/>
        </authorList>
    </citation>
    <scope>NUCLEOTIDE SEQUENCE [LARGE SCALE GENOMIC DNA]</scope>
    <source>
        <strain evidence="3 4">RH-88</strain>
    </source>
</reference>
<feature type="coiled-coil region" evidence="1">
    <location>
        <begin position="18"/>
        <end position="52"/>
    </location>
</feature>
<feature type="compositionally biased region" description="Low complexity" evidence="2">
    <location>
        <begin position="313"/>
        <end position="331"/>
    </location>
</feature>
<evidence type="ECO:0000313" key="3">
    <source>
        <dbReference type="EMBL" id="KAF4639251.1"/>
    </source>
</evidence>
<sequence>MTSGWSADFLQGASGAWKQQHLQQHEQLAERLAFLRQKEAQLEAELQRVSAAALREPHTSSLLPPHGGEFRFSAEEVRTSLPASPRGVPLPGVSTFQEGGLCPAAFPRSAAATQASKELASPAGPQVSATCALLSSRSEAELEMRGLSSHRIFAEPPSRRPTTLTAAAPDGDRADAGDRTERPERRDRGEGGERKVCFAEKPRGGEEINREASSLICAEGGGGLEDEGGGGGRLQLLEQRRMQLLQEKATVKEMQQQYGQLLEELQQQQQQRQQQLLLQLQPPEGLHCGPAGKQALRQFFEQAYMLSRPSCASTVQSSSSSDPRLSSSPCPAKATFSSFSAPNDLPSTLSSPASLFPSAAAVTLPPTSSSTHPVAFLPTSSSPVAPHSAWSSGGDCSRGSPPLLSNVSPALVVCRRWQATQGLGDSRAAALVSLLRAMGVKRNATYRGVFETALRPKLILRALKLRSVLRRFFGDTRRGACAKLAGDSPDREGVDLARLKARVVPHLGPHGETVWSDWLSEEGAEKNAAEAAKRFGAQAPGSEARAAQGSAGQGCEEQKALFAEEEETGGERRLGGGLPQPPTDGERTDHEALRAIDLLYRAVNRLAPMFQVRPLQPILAAMVDALQPLPLPPAVLKLLLDDTPAARDFYKIAHTQTKHLIWLQQPWKFFAEVSDELDACVTILNATSGVSARDPKGPLSLSAPACSKELGGEKSSGRLVPGLGRQEGSSRGLDSSFSGIEETVIEGASPGELLEKHIQRLLDLVDGNPAIYSLLMLFLRLKFILSLLPPREYVIDLRTKAGKNAQLAGPALLPSGGEKGWGGAAGGHYIPIVRMADGAEAASGFPRRCVAPRVSSPEKKLEAPLVKSLAGTSKSQSRSGLPQSPGPAEVSANSDPDSGVCTPADDGDNKDKQAASSLLLPEREGGVDGFSQGDECAPDGGGQKGSNGDRQEREQRGERDQGGSRGSRGAALELGPGKERSCDSKDSGGRKSCVSRARLAARLWPQAECQWSHLRCLLAVGYRDRFHCDDAEMRSVDASWALVTLVSEVIKTGTNSRESLRRRDDLLKPAKTVSTPTAETAEKGLHIKSSNDLLDVCLICMHPLFLQAVAEALAFAFYRPDFHPLIFRSQERIWRAFAVLGLSAPYVGLTKFILESRPSGQTNSQASNAFQLQSSSAVHPTAPLSPSASVGAPALPLSLDAATSLEAAPAAATPASSARSHEEPSPCVSSSHPSPAGRRESFSLETLRTLGPSRETSSTQMSLRQGVHVSSEDGEDVRERKLAGPDEVSSAQNSSDVGPAASLPSSLSLRAAAALGGDAFTSAGTLGSNFPGFPGPSFQSAPPSTTSPSLPPEREGSVGFPPCPPSPGVRALGPPGPGSCRLQKRDLGSVEADRLPGGKAPDDPRQKRRKAGGGLDIPLSKLVAYAAGSSSTFSGSLGVPPTECVSPRPPVKTGLFWRSLEDLTSTQSFLSAYLPRFHSALYTQSTQRLQAFFDLARAAATASSEERNCSLAEAVAAAALAGSECDLLSASASWSAEDNALKLRAVPSKPAALLETLPCESGTAGAPDSQRVAAIVGGLKTPQGALLKDRLRELAREAAGEWLPGLGAQDLPRGGHASTEEEGLQDAHIPLDCLSATIAALTLPHPGESGLAAATQGSRPDSGRCKEEDSENTGEPQPLAAGVSPPAHPVENVPVGEKASETADALLANLLGKPLPPVAASPREGQTRLSLPPLAKGAAVATAGTGGVVAFCARFRAAVQNCGDEGVCRRLLVAGRTEIVLARLVLTCLLPLTSKSEAFRALQHSILRRVASQAQTLLLLSSEKTGRESEGAAENSEETESHASRDSKAPEKKVSRGRLLSLAEVDWLFLMTLRTFVRLASLPHDGDDVPGSPLDREGGSAESMPPGFFWPNVLVEMTKLLSLLAERHPLFLQFTVDLLKVPAVVRAVGARASNLLMHAWKQGKQHFSKRPRSAESLMFAKSFGEAMRLSRVDISPAELAELTGLPGVDLPPSHMAASTDSAPPVELLQTWPEARHLFCGTASLARLIRAGHREERQIRRFKFKVLRVPLSGEWRTLDCREENGHLHAFAFRKRECATADDHAQTRNCRRLPWSFSNRFPGLPGNLITLPGSETQFGTMLTYTQDMALAELAEPTVVLTRVRNASAQSVVHLEYT</sequence>
<evidence type="ECO:0000256" key="2">
    <source>
        <dbReference type="SAM" id="MobiDB-lite"/>
    </source>
</evidence>
<feature type="compositionally biased region" description="Low complexity" evidence="2">
    <location>
        <begin position="1225"/>
        <end position="1235"/>
    </location>
</feature>
<name>A0A7J6JYT0_TOXGO</name>
<feature type="region of interest" description="Disordered" evidence="2">
    <location>
        <begin position="150"/>
        <end position="196"/>
    </location>
</feature>
<evidence type="ECO:0000256" key="1">
    <source>
        <dbReference type="SAM" id="Coils"/>
    </source>
</evidence>
<feature type="region of interest" description="Disordered" evidence="2">
    <location>
        <begin position="1824"/>
        <end position="1850"/>
    </location>
</feature>
<comment type="caution">
    <text evidence="3">The sequence shown here is derived from an EMBL/GenBank/DDBJ whole genome shotgun (WGS) entry which is preliminary data.</text>
</comment>
<evidence type="ECO:0000313" key="4">
    <source>
        <dbReference type="Proteomes" id="UP000557509"/>
    </source>
</evidence>
<feature type="compositionally biased region" description="Basic and acidic residues" evidence="2">
    <location>
        <begin position="1839"/>
        <end position="1850"/>
    </location>
</feature>
<feature type="region of interest" description="Disordered" evidence="2">
    <location>
        <begin position="313"/>
        <end position="332"/>
    </location>
</feature>
<feature type="compositionally biased region" description="Basic and acidic residues" evidence="2">
    <location>
        <begin position="976"/>
        <end position="989"/>
    </location>
</feature>
<feature type="region of interest" description="Disordered" evidence="2">
    <location>
        <begin position="1331"/>
        <end position="1413"/>
    </location>
</feature>
<dbReference type="VEuPathDB" id="ToxoDB:TGME49_310720"/>
<feature type="compositionally biased region" description="Basic and acidic residues" evidence="2">
    <location>
        <begin position="947"/>
        <end position="962"/>
    </location>
</feature>
<organism evidence="3 4">
    <name type="scientific">Toxoplasma gondii</name>
    <dbReference type="NCBI Taxonomy" id="5811"/>
    <lineage>
        <taxon>Eukaryota</taxon>
        <taxon>Sar</taxon>
        <taxon>Alveolata</taxon>
        <taxon>Apicomplexa</taxon>
        <taxon>Conoidasida</taxon>
        <taxon>Coccidia</taxon>
        <taxon>Eucoccidiorida</taxon>
        <taxon>Eimeriorina</taxon>
        <taxon>Sarcocystidae</taxon>
        <taxon>Toxoplasma</taxon>
    </lineage>
</organism>
<keyword evidence="4" id="KW-1185">Reference proteome</keyword>
<feature type="compositionally biased region" description="Polar residues" evidence="2">
    <location>
        <begin position="1254"/>
        <end position="1263"/>
    </location>
</feature>
<feature type="compositionally biased region" description="Low complexity" evidence="2">
    <location>
        <begin position="1336"/>
        <end position="1348"/>
    </location>
</feature>
<feature type="region of interest" description="Disordered" evidence="2">
    <location>
        <begin position="703"/>
        <end position="735"/>
    </location>
</feature>
<feature type="compositionally biased region" description="Polar residues" evidence="2">
    <location>
        <begin position="870"/>
        <end position="882"/>
    </location>
</feature>
<feature type="region of interest" description="Disordered" evidence="2">
    <location>
        <begin position="1208"/>
        <end position="1303"/>
    </location>
</feature>
<feature type="region of interest" description="Disordered" evidence="2">
    <location>
        <begin position="852"/>
        <end position="991"/>
    </location>
</feature>
<feature type="compositionally biased region" description="Basic and acidic residues" evidence="2">
    <location>
        <begin position="1383"/>
        <end position="1405"/>
    </location>
</feature>
<feature type="compositionally biased region" description="Low complexity" evidence="2">
    <location>
        <begin position="1208"/>
        <end position="1218"/>
    </location>
</feature>
<feature type="region of interest" description="Disordered" evidence="2">
    <location>
        <begin position="536"/>
        <end position="587"/>
    </location>
</feature>
<feature type="region of interest" description="Disordered" evidence="2">
    <location>
        <begin position="1647"/>
        <end position="1697"/>
    </location>
</feature>
<accession>A0A7J6JYT0</accession>
<protein>
    <submittedName>
        <fullName evidence="3">Uncharacterized protein</fullName>
    </submittedName>
</protein>